<protein>
    <submittedName>
        <fullName evidence="8">Uncharacterized protein</fullName>
    </submittedName>
</protein>
<dbReference type="GO" id="GO:0016020">
    <property type="term" value="C:membrane"/>
    <property type="evidence" value="ECO:0007669"/>
    <property type="project" value="UniProtKB-SubCell"/>
</dbReference>
<evidence type="ECO:0000256" key="2">
    <source>
        <dbReference type="ARBA" id="ARBA00007262"/>
    </source>
</evidence>
<reference evidence="8" key="1">
    <citation type="submission" date="2020-07" db="EMBL/GenBank/DDBJ databases">
        <title>Multicomponent nature underlies the extraordinary mechanical properties of spider dragline silk.</title>
        <authorList>
            <person name="Kono N."/>
            <person name="Nakamura H."/>
            <person name="Mori M."/>
            <person name="Yoshida Y."/>
            <person name="Ohtoshi R."/>
            <person name="Malay A.D."/>
            <person name="Moran D.A.P."/>
            <person name="Tomita M."/>
            <person name="Numata K."/>
            <person name="Arakawa K."/>
        </authorList>
    </citation>
    <scope>NUCLEOTIDE SEQUENCE</scope>
</reference>
<name>A0A8X6KXK8_TRICU</name>
<evidence type="ECO:0000256" key="7">
    <source>
        <dbReference type="SAM" id="Phobius"/>
    </source>
</evidence>
<dbReference type="Gene3D" id="6.10.110.10">
    <property type="match status" value="1"/>
</dbReference>
<keyword evidence="4 7" id="KW-1133">Transmembrane helix</keyword>
<comment type="caution">
    <text evidence="8">The sequence shown here is derived from an EMBL/GenBank/DDBJ whole genome shotgun (WGS) entry which is preliminary data.</text>
</comment>
<dbReference type="InterPro" id="IPR009311">
    <property type="entry name" value="IFI6/IFI27-like"/>
</dbReference>
<feature type="compositionally biased region" description="Basic residues" evidence="6">
    <location>
        <begin position="7"/>
        <end position="19"/>
    </location>
</feature>
<keyword evidence="5 7" id="KW-0472">Membrane</keyword>
<proteinExistence type="inferred from homology"/>
<dbReference type="Proteomes" id="UP000887116">
    <property type="component" value="Unassembled WGS sequence"/>
</dbReference>
<dbReference type="InterPro" id="IPR038213">
    <property type="entry name" value="IFI6/IFI27-like_sf"/>
</dbReference>
<dbReference type="Pfam" id="PF06140">
    <property type="entry name" value="Ifi-6-16"/>
    <property type="match status" value="1"/>
</dbReference>
<feature type="region of interest" description="Disordered" evidence="6">
    <location>
        <begin position="1"/>
        <end position="25"/>
    </location>
</feature>
<dbReference type="OrthoDB" id="6427464at2759"/>
<keyword evidence="3 7" id="KW-0812">Transmembrane</keyword>
<evidence type="ECO:0000313" key="9">
    <source>
        <dbReference type="Proteomes" id="UP000887116"/>
    </source>
</evidence>
<dbReference type="EMBL" id="BMAO01033232">
    <property type="protein sequence ID" value="GFQ87996.1"/>
    <property type="molecule type" value="Genomic_DNA"/>
</dbReference>
<sequence length="189" mass="20693">MEEAHGRKIGGFRQQSKKRSSQEIVPLSPPIRMQREASTKRFSPLYFKLTFYEMLSFWMYILYGVLGGFGVLLLPKICLCCLGFTCCGIRKNSCASYCQSGIGDVEADSLFAITQGAGAGGCPCYITLMLFLLGFAGTIIVLYIHSVGGFYPNTGNSTTVDGNFTSDFTYLYNITTPLSLNLTSLQTGI</sequence>
<evidence type="ECO:0000256" key="3">
    <source>
        <dbReference type="ARBA" id="ARBA00022692"/>
    </source>
</evidence>
<feature type="transmembrane region" description="Helical" evidence="7">
    <location>
        <begin position="125"/>
        <end position="144"/>
    </location>
</feature>
<gene>
    <name evidence="8" type="primary">AVEN_176342_1</name>
    <name evidence="8" type="ORF">TNCT_130071</name>
</gene>
<keyword evidence="9" id="KW-1185">Reference proteome</keyword>
<comment type="subcellular location">
    <subcellularLocation>
        <location evidence="1">Membrane</location>
        <topology evidence="1">Multi-pass membrane protein</topology>
    </subcellularLocation>
</comment>
<evidence type="ECO:0000313" key="8">
    <source>
        <dbReference type="EMBL" id="GFQ87996.1"/>
    </source>
</evidence>
<evidence type="ECO:0000256" key="5">
    <source>
        <dbReference type="ARBA" id="ARBA00023136"/>
    </source>
</evidence>
<evidence type="ECO:0000256" key="6">
    <source>
        <dbReference type="SAM" id="MobiDB-lite"/>
    </source>
</evidence>
<feature type="transmembrane region" description="Helical" evidence="7">
    <location>
        <begin position="45"/>
        <end position="66"/>
    </location>
</feature>
<organism evidence="8 9">
    <name type="scientific">Trichonephila clavata</name>
    <name type="common">Joro spider</name>
    <name type="synonym">Nephila clavata</name>
    <dbReference type="NCBI Taxonomy" id="2740835"/>
    <lineage>
        <taxon>Eukaryota</taxon>
        <taxon>Metazoa</taxon>
        <taxon>Ecdysozoa</taxon>
        <taxon>Arthropoda</taxon>
        <taxon>Chelicerata</taxon>
        <taxon>Arachnida</taxon>
        <taxon>Araneae</taxon>
        <taxon>Araneomorphae</taxon>
        <taxon>Entelegynae</taxon>
        <taxon>Araneoidea</taxon>
        <taxon>Nephilidae</taxon>
        <taxon>Trichonephila</taxon>
    </lineage>
</organism>
<evidence type="ECO:0000256" key="1">
    <source>
        <dbReference type="ARBA" id="ARBA00004141"/>
    </source>
</evidence>
<accession>A0A8X6KXK8</accession>
<comment type="similarity">
    <text evidence="2">Belongs to the IFI6/IFI27 family.</text>
</comment>
<evidence type="ECO:0000256" key="4">
    <source>
        <dbReference type="ARBA" id="ARBA00022989"/>
    </source>
</evidence>
<dbReference type="AlphaFoldDB" id="A0A8X6KXK8"/>